<organism evidence="2">
    <name type="scientific">uncultured Solirubrobacteraceae bacterium</name>
    <dbReference type="NCBI Taxonomy" id="1162706"/>
    <lineage>
        <taxon>Bacteria</taxon>
        <taxon>Bacillati</taxon>
        <taxon>Actinomycetota</taxon>
        <taxon>Thermoleophilia</taxon>
        <taxon>Solirubrobacterales</taxon>
        <taxon>Solirubrobacteraceae</taxon>
        <taxon>environmental samples</taxon>
    </lineage>
</organism>
<reference evidence="2" key="1">
    <citation type="submission" date="2020-02" db="EMBL/GenBank/DDBJ databases">
        <authorList>
            <person name="Meier V. D."/>
        </authorList>
    </citation>
    <scope>NUCLEOTIDE SEQUENCE</scope>
    <source>
        <strain evidence="2">AVDCRST_MAG85</strain>
    </source>
</reference>
<dbReference type="EC" id="6.3.5.7" evidence="2"/>
<evidence type="ECO:0000313" key="2">
    <source>
        <dbReference type="EMBL" id="CAA9487793.1"/>
    </source>
</evidence>
<dbReference type="EMBL" id="CADCVT010000117">
    <property type="protein sequence ID" value="CAA9487793.1"/>
    <property type="molecule type" value="Genomic_DNA"/>
</dbReference>
<feature type="compositionally biased region" description="Basic residues" evidence="1">
    <location>
        <begin position="99"/>
        <end position="113"/>
    </location>
</feature>
<evidence type="ECO:0000256" key="1">
    <source>
        <dbReference type="SAM" id="MobiDB-lite"/>
    </source>
</evidence>
<feature type="non-terminal residue" evidence="2">
    <location>
        <position position="1"/>
    </location>
</feature>
<feature type="non-terminal residue" evidence="2">
    <location>
        <position position="145"/>
    </location>
</feature>
<dbReference type="GO" id="GO:0016740">
    <property type="term" value="F:transferase activity"/>
    <property type="evidence" value="ECO:0007669"/>
    <property type="project" value="UniProtKB-KW"/>
</dbReference>
<dbReference type="GO" id="GO:0050567">
    <property type="term" value="F:glutaminyl-tRNA synthase (glutamine-hydrolyzing) activity"/>
    <property type="evidence" value="ECO:0007669"/>
    <property type="project" value="UniProtKB-EC"/>
</dbReference>
<dbReference type="EC" id="6.3.5.6" evidence="2"/>
<gene>
    <name evidence="2" type="ORF">AVDCRST_MAG85-1047</name>
</gene>
<feature type="compositionally biased region" description="Basic and acidic residues" evidence="1">
    <location>
        <begin position="53"/>
        <end position="62"/>
    </location>
</feature>
<dbReference type="GO" id="GO:0050566">
    <property type="term" value="F:asparaginyl-tRNA synthase (glutamine-hydrolyzing) activity"/>
    <property type="evidence" value="ECO:0007669"/>
    <property type="project" value="UniProtKB-EC"/>
</dbReference>
<dbReference type="AlphaFoldDB" id="A0A6J4S3D6"/>
<sequence>DRVGTRHRPRDPRPARDADEDVLLVRAVVRRGAQHAHVPGVPRPAGDAPGGQREGDPLRADDGDGAGIRARRPLDLPPQELLLSRPAQGLPDQPVRRTAVPRRAPRRRAHPPHPPRGGRGEAHPRRRQRPHPWLGRERRRLQPRR</sequence>
<proteinExistence type="predicted"/>
<keyword evidence="2" id="KW-0436">Ligase</keyword>
<keyword evidence="2" id="KW-0808">Transferase</keyword>
<feature type="region of interest" description="Disordered" evidence="1">
    <location>
        <begin position="31"/>
        <end position="145"/>
    </location>
</feature>
<name>A0A6J4S3D6_9ACTN</name>
<accession>A0A6J4S3D6</accession>
<protein>
    <submittedName>
        <fullName evidence="2">Aspartyl-tRNA(Asn) amidotransferase subunit B @ Glutamyl-tRNA(Gln) amidotransferase subunit B</fullName>
        <ecNumber evidence="2">6.3.5.6</ecNumber>
        <ecNumber evidence="2">6.3.5.7</ecNumber>
    </submittedName>
</protein>